<gene>
    <name evidence="3" type="ORF">DCCM_4334</name>
</gene>
<protein>
    <recommendedName>
        <fullName evidence="5">Class F sortase</fullName>
    </recommendedName>
</protein>
<sequence length="141" mass="15415">MVPVGVLPDGQMEVPRDTDAVGWYRPGANPGDRGNAVMAGHVDSKTGPAVFYKLNKLKKGDIILIRLNGGFTRAFSVKKAVIYRRDRAPMEQIFGPTGDVNLNLITCTGTFDKTKGTHQERLVIYAGLKAAHEIKNRVPPL</sequence>
<evidence type="ECO:0000256" key="1">
    <source>
        <dbReference type="ARBA" id="ARBA00022801"/>
    </source>
</evidence>
<comment type="caution">
    <text evidence="3">The sequence shown here is derived from an EMBL/GenBank/DDBJ whole genome shotgun (WGS) entry which is preliminary data.</text>
</comment>
<organism evidence="3 4">
    <name type="scientific">Desulfocucumis palustris</name>
    <dbReference type="NCBI Taxonomy" id="1898651"/>
    <lineage>
        <taxon>Bacteria</taxon>
        <taxon>Bacillati</taxon>
        <taxon>Bacillota</taxon>
        <taxon>Clostridia</taxon>
        <taxon>Eubacteriales</taxon>
        <taxon>Desulfocucumaceae</taxon>
        <taxon>Desulfocucumis</taxon>
    </lineage>
</organism>
<feature type="active site" description="Acyl-thioester intermediate" evidence="2">
    <location>
        <position position="107"/>
    </location>
</feature>
<dbReference type="Pfam" id="PF04203">
    <property type="entry name" value="Sortase"/>
    <property type="match status" value="1"/>
</dbReference>
<dbReference type="GO" id="GO:0016787">
    <property type="term" value="F:hydrolase activity"/>
    <property type="evidence" value="ECO:0007669"/>
    <property type="project" value="UniProtKB-KW"/>
</dbReference>
<dbReference type="SUPFAM" id="SSF63817">
    <property type="entry name" value="Sortase"/>
    <property type="match status" value="1"/>
</dbReference>
<evidence type="ECO:0008006" key="5">
    <source>
        <dbReference type="Google" id="ProtNLM"/>
    </source>
</evidence>
<dbReference type="Proteomes" id="UP000239549">
    <property type="component" value="Unassembled WGS sequence"/>
</dbReference>
<feature type="active site" description="Proton donor/acceptor" evidence="2">
    <location>
        <position position="41"/>
    </location>
</feature>
<dbReference type="EMBL" id="BFAV01000157">
    <property type="protein sequence ID" value="GBF35211.1"/>
    <property type="molecule type" value="Genomic_DNA"/>
</dbReference>
<proteinExistence type="predicted"/>
<evidence type="ECO:0000313" key="3">
    <source>
        <dbReference type="EMBL" id="GBF35211.1"/>
    </source>
</evidence>
<dbReference type="AlphaFoldDB" id="A0A2L2XMN3"/>
<dbReference type="Gene3D" id="2.40.260.10">
    <property type="entry name" value="Sortase"/>
    <property type="match status" value="1"/>
</dbReference>
<keyword evidence="1" id="KW-0378">Hydrolase</keyword>
<dbReference type="InterPro" id="IPR023365">
    <property type="entry name" value="Sortase_dom-sf"/>
</dbReference>
<accession>A0A2L2XMN3</accession>
<reference evidence="4" key="1">
    <citation type="submission" date="2018-02" db="EMBL/GenBank/DDBJ databases">
        <title>Genome sequence of Desulfocucumis palustris strain NAW-5.</title>
        <authorList>
            <person name="Watanabe M."/>
            <person name="Kojima H."/>
            <person name="Fukui M."/>
        </authorList>
    </citation>
    <scope>NUCLEOTIDE SEQUENCE [LARGE SCALE GENOMIC DNA]</scope>
    <source>
        <strain evidence="4">NAW-5</strain>
    </source>
</reference>
<dbReference type="CDD" id="cd05829">
    <property type="entry name" value="Sortase_F"/>
    <property type="match status" value="1"/>
</dbReference>
<name>A0A2L2XMN3_9FIRM</name>
<dbReference type="InterPro" id="IPR005754">
    <property type="entry name" value="Sortase"/>
</dbReference>
<evidence type="ECO:0000256" key="2">
    <source>
        <dbReference type="PIRSR" id="PIRSR605754-1"/>
    </source>
</evidence>
<evidence type="ECO:0000313" key="4">
    <source>
        <dbReference type="Proteomes" id="UP000239549"/>
    </source>
</evidence>
<keyword evidence="4" id="KW-1185">Reference proteome</keyword>
<dbReference type="InterPro" id="IPR042001">
    <property type="entry name" value="Sortase_F"/>
</dbReference>